<dbReference type="Proteomes" id="UP000199766">
    <property type="component" value="Unassembled WGS sequence"/>
</dbReference>
<proteinExistence type="predicted"/>
<accession>A0A1H9E510</accession>
<sequence length="183" mass="21546">MINEMLSYNAHEAQRYDIYGAIAQLEAATTNYNNKFDETNHIFLDVEKSLQKFNIEYWHPQFLSPRFPVERGAMPLYSPPQPYSIVAYQLGYCSGRLMIRKIVSDYDYERDAWGNVVYYWPNNFPCARKIKDDVENPIPVSDSAREIRVMAIENLPWFIDSIRSYVEVHTQTLNFALDSIRNR</sequence>
<dbReference type="STRING" id="180197.SAMN02982919_00203"/>
<evidence type="ECO:0000313" key="2">
    <source>
        <dbReference type="Proteomes" id="UP000199766"/>
    </source>
</evidence>
<evidence type="ECO:0000313" key="1">
    <source>
        <dbReference type="EMBL" id="SEQ20814.1"/>
    </source>
</evidence>
<name>A0A1H9E510_9BURK</name>
<protein>
    <submittedName>
        <fullName evidence="1">Uncharacterized protein</fullName>
    </submittedName>
</protein>
<keyword evidence="2" id="KW-1185">Reference proteome</keyword>
<dbReference type="EMBL" id="FOGD01000001">
    <property type="protein sequence ID" value="SEQ20814.1"/>
    <property type="molecule type" value="Genomic_DNA"/>
</dbReference>
<reference evidence="1 2" key="1">
    <citation type="submission" date="2016-10" db="EMBL/GenBank/DDBJ databases">
        <authorList>
            <person name="de Groot N.N."/>
        </authorList>
    </citation>
    <scope>NUCLEOTIDE SEQUENCE [LARGE SCALE GENOMIC DNA]</scope>
    <source>
        <strain evidence="1 2">ATCC 35958</strain>
    </source>
</reference>
<dbReference type="AlphaFoldDB" id="A0A1H9E510"/>
<organism evidence="1 2">
    <name type="scientific">Giesbergeria anulus</name>
    <dbReference type="NCBI Taxonomy" id="180197"/>
    <lineage>
        <taxon>Bacteria</taxon>
        <taxon>Pseudomonadati</taxon>
        <taxon>Pseudomonadota</taxon>
        <taxon>Betaproteobacteria</taxon>
        <taxon>Burkholderiales</taxon>
        <taxon>Comamonadaceae</taxon>
        <taxon>Giesbergeria</taxon>
    </lineage>
</organism>
<gene>
    <name evidence="1" type="ORF">SAMN02982919_00203</name>
</gene>